<name>A0A9J6DDJ0_RHIMP</name>
<organism evidence="1 2">
    <name type="scientific">Rhipicephalus microplus</name>
    <name type="common">Cattle tick</name>
    <name type="synonym">Boophilus microplus</name>
    <dbReference type="NCBI Taxonomy" id="6941"/>
    <lineage>
        <taxon>Eukaryota</taxon>
        <taxon>Metazoa</taxon>
        <taxon>Ecdysozoa</taxon>
        <taxon>Arthropoda</taxon>
        <taxon>Chelicerata</taxon>
        <taxon>Arachnida</taxon>
        <taxon>Acari</taxon>
        <taxon>Parasitiformes</taxon>
        <taxon>Ixodida</taxon>
        <taxon>Ixodoidea</taxon>
        <taxon>Ixodidae</taxon>
        <taxon>Rhipicephalinae</taxon>
        <taxon>Rhipicephalus</taxon>
        <taxon>Boophilus</taxon>
    </lineage>
</organism>
<dbReference type="AlphaFoldDB" id="A0A9J6DDJ0"/>
<dbReference type="Proteomes" id="UP000821866">
    <property type="component" value="Chromosome 8"/>
</dbReference>
<protein>
    <submittedName>
        <fullName evidence="1">Uncharacterized protein</fullName>
    </submittedName>
</protein>
<reference evidence="1" key="2">
    <citation type="submission" date="2021-09" db="EMBL/GenBank/DDBJ databases">
        <authorList>
            <person name="Jia N."/>
            <person name="Wang J."/>
            <person name="Shi W."/>
            <person name="Du L."/>
            <person name="Sun Y."/>
            <person name="Zhan W."/>
            <person name="Jiang J."/>
            <person name="Wang Q."/>
            <person name="Zhang B."/>
            <person name="Ji P."/>
            <person name="Sakyi L.B."/>
            <person name="Cui X."/>
            <person name="Yuan T."/>
            <person name="Jiang B."/>
            <person name="Yang W."/>
            <person name="Lam T.T.-Y."/>
            <person name="Chang Q."/>
            <person name="Ding S."/>
            <person name="Wang X."/>
            <person name="Zhu J."/>
            <person name="Ruan X."/>
            <person name="Zhao L."/>
            <person name="Wei J."/>
            <person name="Que T."/>
            <person name="Du C."/>
            <person name="Cheng J."/>
            <person name="Dai P."/>
            <person name="Han X."/>
            <person name="Huang E."/>
            <person name="Gao Y."/>
            <person name="Liu J."/>
            <person name="Shao H."/>
            <person name="Ye R."/>
            <person name="Li L."/>
            <person name="Wei W."/>
            <person name="Wang X."/>
            <person name="Wang C."/>
            <person name="Huo Q."/>
            <person name="Li W."/>
            <person name="Guo W."/>
            <person name="Chen H."/>
            <person name="Chen S."/>
            <person name="Zhou L."/>
            <person name="Zhou L."/>
            <person name="Ni X."/>
            <person name="Tian J."/>
            <person name="Zhou Y."/>
            <person name="Sheng Y."/>
            <person name="Liu T."/>
            <person name="Pan Y."/>
            <person name="Xia L."/>
            <person name="Li J."/>
            <person name="Zhao F."/>
            <person name="Cao W."/>
        </authorList>
    </citation>
    <scope>NUCLEOTIDE SEQUENCE</scope>
    <source>
        <strain evidence="1">Rmic-2018</strain>
        <tissue evidence="1">Larvae</tissue>
    </source>
</reference>
<keyword evidence="2" id="KW-1185">Reference proteome</keyword>
<dbReference type="EMBL" id="JABSTU010000010">
    <property type="protein sequence ID" value="KAH8020167.1"/>
    <property type="molecule type" value="Genomic_DNA"/>
</dbReference>
<reference evidence="1" key="1">
    <citation type="journal article" date="2020" name="Cell">
        <title>Large-Scale Comparative Analyses of Tick Genomes Elucidate Their Genetic Diversity and Vector Capacities.</title>
        <authorList>
            <consortium name="Tick Genome and Microbiome Consortium (TIGMIC)"/>
            <person name="Jia N."/>
            <person name="Wang J."/>
            <person name="Shi W."/>
            <person name="Du L."/>
            <person name="Sun Y."/>
            <person name="Zhan W."/>
            <person name="Jiang J.F."/>
            <person name="Wang Q."/>
            <person name="Zhang B."/>
            <person name="Ji P."/>
            <person name="Bell-Sakyi L."/>
            <person name="Cui X.M."/>
            <person name="Yuan T.T."/>
            <person name="Jiang B.G."/>
            <person name="Yang W.F."/>
            <person name="Lam T.T."/>
            <person name="Chang Q.C."/>
            <person name="Ding S.J."/>
            <person name="Wang X.J."/>
            <person name="Zhu J.G."/>
            <person name="Ruan X.D."/>
            <person name="Zhao L."/>
            <person name="Wei J.T."/>
            <person name="Ye R.Z."/>
            <person name="Que T.C."/>
            <person name="Du C.H."/>
            <person name="Zhou Y.H."/>
            <person name="Cheng J.X."/>
            <person name="Dai P.F."/>
            <person name="Guo W.B."/>
            <person name="Han X.H."/>
            <person name="Huang E.J."/>
            <person name="Li L.F."/>
            <person name="Wei W."/>
            <person name="Gao Y.C."/>
            <person name="Liu J.Z."/>
            <person name="Shao H.Z."/>
            <person name="Wang X."/>
            <person name="Wang C.C."/>
            <person name="Yang T.C."/>
            <person name="Huo Q.B."/>
            <person name="Li W."/>
            <person name="Chen H.Y."/>
            <person name="Chen S.E."/>
            <person name="Zhou L.G."/>
            <person name="Ni X.B."/>
            <person name="Tian J.H."/>
            <person name="Sheng Y."/>
            <person name="Liu T."/>
            <person name="Pan Y.S."/>
            <person name="Xia L.Y."/>
            <person name="Li J."/>
            <person name="Zhao F."/>
            <person name="Cao W.C."/>
        </authorList>
    </citation>
    <scope>NUCLEOTIDE SEQUENCE</scope>
    <source>
        <strain evidence="1">Rmic-2018</strain>
    </source>
</reference>
<accession>A0A9J6DDJ0</accession>
<comment type="caution">
    <text evidence="1">The sequence shown here is derived from an EMBL/GenBank/DDBJ whole genome shotgun (WGS) entry which is preliminary data.</text>
</comment>
<sequence length="186" mass="20166">MSYALVDSITTDRRENGGGCEFAKNNYHRVPSLNSITPGEALDDANRSDGVATIAHAGDLGAGALGLTAGAYARQRSGAGVYIYTRRMMRSVAAAHRCMRPCVTRGGFSGRLPVAIEPFVVGASQPRRLGRFLRAHWQSGKAVKRPRFGVNPLRAAPSVRALLRHGVSDALERDFAQVRIVRRRPV</sequence>
<evidence type="ECO:0000313" key="1">
    <source>
        <dbReference type="EMBL" id="KAH8020167.1"/>
    </source>
</evidence>
<evidence type="ECO:0000313" key="2">
    <source>
        <dbReference type="Proteomes" id="UP000821866"/>
    </source>
</evidence>
<gene>
    <name evidence="1" type="ORF">HPB51_025328</name>
</gene>
<proteinExistence type="predicted"/>